<dbReference type="EMBL" id="LAZR01059931">
    <property type="protein sequence ID" value="KKK66753.1"/>
    <property type="molecule type" value="Genomic_DNA"/>
</dbReference>
<feature type="non-terminal residue" evidence="2">
    <location>
        <position position="373"/>
    </location>
</feature>
<sequence>RRQKEKVAPEGGLEKLPAAIAKEVERLPTAVEKAIRRQKEILKRKGILGSIERQRRKVGKKELERPAGKEGLSALERARQGRGELGKKEVVKPEPPKPKVPKEPVIVERLGLELTGERGGQSIIDRIRQGRLTPGLGGRILQNPEKFSPTELRFTAEHVLNNKRFSLVQRNRARNILKGLGVKEPKLVKSIDPKSSLGSKLLTQRLFTKAEFDVFTKGSQNKFVTKDAFDKALKSLNKKLNTLKTGIDPTALKEMATIGAFYIEAGMRSFAKWSNVMVRHFGDRIKPHLRSVFNESQRRLPRVTKKVKALEQKTVEKKAFKKSLEAPVVTTEQLIRDPSKFREVLRNPKIHDKETVAFARRLKSEGGFAQFTR</sequence>
<reference evidence="2" key="1">
    <citation type="journal article" date="2015" name="Nature">
        <title>Complex archaea that bridge the gap between prokaryotes and eukaryotes.</title>
        <authorList>
            <person name="Spang A."/>
            <person name="Saw J.H."/>
            <person name="Jorgensen S.L."/>
            <person name="Zaremba-Niedzwiedzka K."/>
            <person name="Martijn J."/>
            <person name="Lind A.E."/>
            <person name="van Eijk R."/>
            <person name="Schleper C."/>
            <person name="Guy L."/>
            <person name="Ettema T.J."/>
        </authorList>
    </citation>
    <scope>NUCLEOTIDE SEQUENCE</scope>
</reference>
<evidence type="ECO:0000256" key="1">
    <source>
        <dbReference type="SAM" id="MobiDB-lite"/>
    </source>
</evidence>
<name>A0A0F8XD37_9ZZZZ</name>
<evidence type="ECO:0008006" key="3">
    <source>
        <dbReference type="Google" id="ProtNLM"/>
    </source>
</evidence>
<feature type="non-terminal residue" evidence="2">
    <location>
        <position position="1"/>
    </location>
</feature>
<feature type="region of interest" description="Disordered" evidence="1">
    <location>
        <begin position="53"/>
        <end position="101"/>
    </location>
</feature>
<comment type="caution">
    <text evidence="2">The sequence shown here is derived from an EMBL/GenBank/DDBJ whole genome shotgun (WGS) entry which is preliminary data.</text>
</comment>
<dbReference type="AlphaFoldDB" id="A0A0F8XD37"/>
<protein>
    <recommendedName>
        <fullName evidence="3">Large polyvalent protein associated domain-containing protein</fullName>
    </recommendedName>
</protein>
<accession>A0A0F8XD37</accession>
<proteinExistence type="predicted"/>
<organism evidence="2">
    <name type="scientific">marine sediment metagenome</name>
    <dbReference type="NCBI Taxonomy" id="412755"/>
    <lineage>
        <taxon>unclassified sequences</taxon>
        <taxon>metagenomes</taxon>
        <taxon>ecological metagenomes</taxon>
    </lineage>
</organism>
<evidence type="ECO:0000313" key="2">
    <source>
        <dbReference type="EMBL" id="KKK66753.1"/>
    </source>
</evidence>
<gene>
    <name evidence="2" type="ORF">LCGC14_2960920</name>
</gene>
<feature type="compositionally biased region" description="Basic and acidic residues" evidence="1">
    <location>
        <begin position="76"/>
        <end position="101"/>
    </location>
</feature>